<evidence type="ECO:0000313" key="10">
    <source>
        <dbReference type="EMBL" id="KAG0576990.1"/>
    </source>
</evidence>
<dbReference type="Pfam" id="PF14416">
    <property type="entry name" value="PMR5N"/>
    <property type="match status" value="1"/>
</dbReference>
<evidence type="ECO:0000256" key="3">
    <source>
        <dbReference type="ARBA" id="ARBA00022692"/>
    </source>
</evidence>
<dbReference type="PANTHER" id="PTHR32285">
    <property type="entry name" value="PROTEIN TRICHOME BIREFRINGENCE-LIKE 9-RELATED"/>
    <property type="match status" value="1"/>
</dbReference>
<evidence type="ECO:0000259" key="9">
    <source>
        <dbReference type="Pfam" id="PF14416"/>
    </source>
</evidence>
<dbReference type="InterPro" id="IPR029962">
    <property type="entry name" value="TBL"/>
</dbReference>
<feature type="domain" description="Trichome birefringence-like C-terminal" evidence="8">
    <location>
        <begin position="116"/>
        <end position="188"/>
    </location>
</feature>
<gene>
    <name evidence="10" type="ORF">KC19_5G123500</name>
</gene>
<evidence type="ECO:0000256" key="7">
    <source>
        <dbReference type="SAM" id="Phobius"/>
    </source>
</evidence>
<name>A0A8T0I0K9_CERPU</name>
<dbReference type="GO" id="GO:0016020">
    <property type="term" value="C:membrane"/>
    <property type="evidence" value="ECO:0007669"/>
    <property type="project" value="UniProtKB-SubCell"/>
</dbReference>
<accession>A0A8T0I0K9</accession>
<dbReference type="GO" id="GO:0005794">
    <property type="term" value="C:Golgi apparatus"/>
    <property type="evidence" value="ECO:0007669"/>
    <property type="project" value="TreeGrafter"/>
</dbReference>
<dbReference type="InterPro" id="IPR025846">
    <property type="entry name" value="TBL_N"/>
</dbReference>
<evidence type="ECO:0000256" key="5">
    <source>
        <dbReference type="ARBA" id="ARBA00022989"/>
    </source>
</evidence>
<evidence type="ECO:0000256" key="1">
    <source>
        <dbReference type="ARBA" id="ARBA00004167"/>
    </source>
</evidence>
<dbReference type="GO" id="GO:0016413">
    <property type="term" value="F:O-acetyltransferase activity"/>
    <property type="evidence" value="ECO:0007669"/>
    <property type="project" value="InterPro"/>
</dbReference>
<proteinExistence type="inferred from homology"/>
<reference evidence="10" key="1">
    <citation type="submission" date="2020-06" db="EMBL/GenBank/DDBJ databases">
        <title>WGS assembly of Ceratodon purpureus strain R40.</title>
        <authorList>
            <person name="Carey S.B."/>
            <person name="Jenkins J."/>
            <person name="Shu S."/>
            <person name="Lovell J.T."/>
            <person name="Sreedasyam A."/>
            <person name="Maumus F."/>
            <person name="Tiley G.P."/>
            <person name="Fernandez-Pozo N."/>
            <person name="Barry K."/>
            <person name="Chen C."/>
            <person name="Wang M."/>
            <person name="Lipzen A."/>
            <person name="Daum C."/>
            <person name="Saski C.A."/>
            <person name="Payton A.C."/>
            <person name="Mcbreen J.C."/>
            <person name="Conrad R.E."/>
            <person name="Kollar L.M."/>
            <person name="Olsson S."/>
            <person name="Huttunen S."/>
            <person name="Landis J.B."/>
            <person name="Wickett N.J."/>
            <person name="Johnson M.G."/>
            <person name="Rensing S.A."/>
            <person name="Grimwood J."/>
            <person name="Schmutz J."/>
            <person name="Mcdaniel S.F."/>
        </authorList>
    </citation>
    <scope>NUCLEOTIDE SEQUENCE</scope>
    <source>
        <strain evidence="10">R40</strain>
    </source>
</reference>
<protein>
    <recommendedName>
        <fullName evidence="12">Trichome birefringence-like N-terminal domain-containing protein</fullName>
    </recommendedName>
</protein>
<keyword evidence="4" id="KW-0735">Signal-anchor</keyword>
<dbReference type="AlphaFoldDB" id="A0A8T0I0K9"/>
<dbReference type="InterPro" id="IPR026057">
    <property type="entry name" value="TBL_C"/>
</dbReference>
<organism evidence="10 11">
    <name type="scientific">Ceratodon purpureus</name>
    <name type="common">Fire moss</name>
    <name type="synonym">Dicranum purpureum</name>
    <dbReference type="NCBI Taxonomy" id="3225"/>
    <lineage>
        <taxon>Eukaryota</taxon>
        <taxon>Viridiplantae</taxon>
        <taxon>Streptophyta</taxon>
        <taxon>Embryophyta</taxon>
        <taxon>Bryophyta</taxon>
        <taxon>Bryophytina</taxon>
        <taxon>Bryopsida</taxon>
        <taxon>Dicranidae</taxon>
        <taxon>Pseudoditrichales</taxon>
        <taxon>Ditrichaceae</taxon>
        <taxon>Ceratodon</taxon>
    </lineage>
</organism>
<evidence type="ECO:0000256" key="4">
    <source>
        <dbReference type="ARBA" id="ARBA00022968"/>
    </source>
</evidence>
<evidence type="ECO:0000313" key="11">
    <source>
        <dbReference type="Proteomes" id="UP000822688"/>
    </source>
</evidence>
<dbReference type="EMBL" id="CM026425">
    <property type="protein sequence ID" value="KAG0576990.1"/>
    <property type="molecule type" value="Genomic_DNA"/>
</dbReference>
<evidence type="ECO:0008006" key="12">
    <source>
        <dbReference type="Google" id="ProtNLM"/>
    </source>
</evidence>
<feature type="transmembrane region" description="Helical" evidence="7">
    <location>
        <begin position="20"/>
        <end position="42"/>
    </location>
</feature>
<evidence type="ECO:0000256" key="6">
    <source>
        <dbReference type="ARBA" id="ARBA00023136"/>
    </source>
</evidence>
<keyword evidence="3 7" id="KW-0812">Transmembrane</keyword>
<dbReference type="Proteomes" id="UP000822688">
    <property type="component" value="Chromosome 5"/>
</dbReference>
<evidence type="ECO:0000256" key="2">
    <source>
        <dbReference type="ARBA" id="ARBA00007727"/>
    </source>
</evidence>
<keyword evidence="11" id="KW-1185">Reference proteome</keyword>
<dbReference type="Pfam" id="PF13839">
    <property type="entry name" value="PC-Esterase"/>
    <property type="match status" value="1"/>
</dbReference>
<keyword evidence="6 7" id="KW-0472">Membrane</keyword>
<evidence type="ECO:0000259" key="8">
    <source>
        <dbReference type="Pfam" id="PF13839"/>
    </source>
</evidence>
<sequence>MGFDVNKYEEMKTSMKSSVVLLGLPMCLLLLGFLFSCVRLVITRGSSVPVSEVGRYRDGCNYSSGEWVLDTSREVFYSADCPFHRNAWNCEKNKRPGVERMSQWSWVPSKCSSWARVDPHFFLRAMRGMRVGFVGDSLNENFMVSLLCILSAADGKARKWKRRGAWRGAYFPSFDVTVGYHRAVLLSRFANISR</sequence>
<dbReference type="PANTHER" id="PTHR32285:SF23">
    <property type="entry name" value="PROTEIN TRICHOME BIREFRINGENCE-LIKE 12"/>
    <property type="match status" value="1"/>
</dbReference>
<comment type="similarity">
    <text evidence="2">Belongs to the PC-esterase family. TBL subfamily.</text>
</comment>
<keyword evidence="5 7" id="KW-1133">Transmembrane helix</keyword>
<feature type="domain" description="Trichome birefringence-like N-terminal" evidence="9">
    <location>
        <begin position="59"/>
        <end position="112"/>
    </location>
</feature>
<comment type="subcellular location">
    <subcellularLocation>
        <location evidence="1">Membrane</location>
        <topology evidence="1">Single-pass membrane protein</topology>
    </subcellularLocation>
</comment>
<comment type="caution">
    <text evidence="10">The sequence shown here is derived from an EMBL/GenBank/DDBJ whole genome shotgun (WGS) entry which is preliminary data.</text>
</comment>